<dbReference type="PROSITE" id="PS00107">
    <property type="entry name" value="PROTEIN_KINASE_ATP"/>
    <property type="match status" value="1"/>
</dbReference>
<keyword evidence="2" id="KW-0812">Transmembrane</keyword>
<dbReference type="InterPro" id="IPR011009">
    <property type="entry name" value="Kinase-like_dom_sf"/>
</dbReference>
<dbReference type="OrthoDB" id="193860at2759"/>
<evidence type="ECO:0000259" key="3">
    <source>
        <dbReference type="PROSITE" id="PS50011"/>
    </source>
</evidence>
<dbReference type="Pfam" id="PF07714">
    <property type="entry name" value="PK_Tyr_Ser-Thr"/>
    <property type="match status" value="1"/>
</dbReference>
<dbReference type="GO" id="GO:0005524">
    <property type="term" value="F:ATP binding"/>
    <property type="evidence" value="ECO:0007669"/>
    <property type="project" value="UniProtKB-UniRule"/>
</dbReference>
<dbReference type="PANTHER" id="PTHR44329">
    <property type="entry name" value="SERINE/THREONINE-PROTEIN KINASE TNNI3K-RELATED"/>
    <property type="match status" value="1"/>
</dbReference>
<feature type="domain" description="Protein kinase" evidence="3">
    <location>
        <begin position="426"/>
        <end position="549"/>
    </location>
</feature>
<dbReference type="SUPFAM" id="SSF56112">
    <property type="entry name" value="Protein kinase-like (PK-like)"/>
    <property type="match status" value="1"/>
</dbReference>
<evidence type="ECO:0000313" key="4">
    <source>
        <dbReference type="EMBL" id="CAE8608796.1"/>
    </source>
</evidence>
<keyword evidence="2" id="KW-1133">Transmembrane helix</keyword>
<dbReference type="InterPro" id="IPR051681">
    <property type="entry name" value="Ser/Thr_Kinases-Pseudokinases"/>
</dbReference>
<gene>
    <name evidence="4" type="ORF">PGLA1383_LOCUS26632</name>
</gene>
<evidence type="ECO:0000256" key="1">
    <source>
        <dbReference type="PROSITE-ProRule" id="PRU10141"/>
    </source>
</evidence>
<dbReference type="Proteomes" id="UP000654075">
    <property type="component" value="Unassembled WGS sequence"/>
</dbReference>
<feature type="transmembrane region" description="Helical" evidence="2">
    <location>
        <begin position="102"/>
        <end position="123"/>
    </location>
</feature>
<name>A0A813FAF9_POLGL</name>
<evidence type="ECO:0000313" key="5">
    <source>
        <dbReference type="Proteomes" id="UP000654075"/>
    </source>
</evidence>
<feature type="transmembrane region" description="Helical" evidence="2">
    <location>
        <begin position="70"/>
        <end position="90"/>
    </location>
</feature>
<reference evidence="4" key="1">
    <citation type="submission" date="2021-02" db="EMBL/GenBank/DDBJ databases">
        <authorList>
            <person name="Dougan E. K."/>
            <person name="Rhodes N."/>
            <person name="Thang M."/>
            <person name="Chan C."/>
        </authorList>
    </citation>
    <scope>NUCLEOTIDE SEQUENCE</scope>
</reference>
<keyword evidence="2" id="KW-0472">Membrane</keyword>
<feature type="transmembrane region" description="Helical" evidence="2">
    <location>
        <begin position="151"/>
        <end position="171"/>
    </location>
</feature>
<dbReference type="InterPro" id="IPR017441">
    <property type="entry name" value="Protein_kinase_ATP_BS"/>
</dbReference>
<accession>A0A813FAF9</accession>
<keyword evidence="1" id="KW-0067">ATP-binding</keyword>
<sequence length="549" mass="60444">RNLIGTNRMPAALSAALLYMVEFCRWRIESAPLAWRVAYLRNTRATMFGLTACLTLAHMLGQTLMFGPRVYHLIAGFACIIIAVPAALLVRGACFRAKTEDVFALMAASAVYLCVASSNGQIVEARRFDEINMASLLFKMGTSASFGLTPAYFAALLTITWISDFVVVFWSFEALPEGITDKIFVQGMATCCALCISMLQDQAMWLLHRALEETSAQGRAYQRLVGMTCECELSLSVSGSSSDVVVVSAMGACLAMFGCDAEGRLLTDFVKCDDQSRLKNAFHSAGQGLPFLLPMTLVTAKGSQKEVELLMTRTSGPGELLGGQKWGPFRRAPPKTNYVERFADASVRMQNNVLMLMTRRSPEVSEMARFTRRSPRETGGHDLSMSVMSVTGMALGDGGDFVELDLAEAIKFGLKEHWLIDPAQLQLQPGSLGQGGFAVVLEASYYGSPVAVKVPRVDMRSMPGELADKRFLLPFLHEIRMLRFARHPNIISFYGACINPEDRELALVFHKCTGPTLKEFISQCEGGPDSKWQERFGILLHVVQALHYL</sequence>
<dbReference type="EMBL" id="CAJNNV010023988">
    <property type="protein sequence ID" value="CAE8608796.1"/>
    <property type="molecule type" value="Genomic_DNA"/>
</dbReference>
<keyword evidence="5" id="KW-1185">Reference proteome</keyword>
<feature type="binding site" evidence="1">
    <location>
        <position position="453"/>
    </location>
    <ligand>
        <name>ATP</name>
        <dbReference type="ChEBI" id="CHEBI:30616"/>
    </ligand>
</feature>
<evidence type="ECO:0000256" key="2">
    <source>
        <dbReference type="SAM" id="Phobius"/>
    </source>
</evidence>
<dbReference type="PROSITE" id="PS50011">
    <property type="entry name" value="PROTEIN_KINASE_DOM"/>
    <property type="match status" value="1"/>
</dbReference>
<dbReference type="GO" id="GO:0004674">
    <property type="term" value="F:protein serine/threonine kinase activity"/>
    <property type="evidence" value="ECO:0007669"/>
    <property type="project" value="TreeGrafter"/>
</dbReference>
<dbReference type="InterPro" id="IPR001245">
    <property type="entry name" value="Ser-Thr/Tyr_kinase_cat_dom"/>
</dbReference>
<dbReference type="AlphaFoldDB" id="A0A813FAF9"/>
<dbReference type="InterPro" id="IPR000719">
    <property type="entry name" value="Prot_kinase_dom"/>
</dbReference>
<feature type="non-terminal residue" evidence="4">
    <location>
        <position position="1"/>
    </location>
</feature>
<dbReference type="Gene3D" id="1.10.510.10">
    <property type="entry name" value="Transferase(Phosphotransferase) domain 1"/>
    <property type="match status" value="1"/>
</dbReference>
<proteinExistence type="predicted"/>
<feature type="transmembrane region" description="Helical" evidence="2">
    <location>
        <begin position="183"/>
        <end position="199"/>
    </location>
</feature>
<organism evidence="4 5">
    <name type="scientific">Polarella glacialis</name>
    <name type="common">Dinoflagellate</name>
    <dbReference type="NCBI Taxonomy" id="89957"/>
    <lineage>
        <taxon>Eukaryota</taxon>
        <taxon>Sar</taxon>
        <taxon>Alveolata</taxon>
        <taxon>Dinophyceae</taxon>
        <taxon>Suessiales</taxon>
        <taxon>Suessiaceae</taxon>
        <taxon>Polarella</taxon>
    </lineage>
</organism>
<feature type="transmembrane region" description="Helical" evidence="2">
    <location>
        <begin position="45"/>
        <end position="64"/>
    </location>
</feature>
<keyword evidence="1" id="KW-0547">Nucleotide-binding</keyword>
<comment type="caution">
    <text evidence="4">The sequence shown here is derived from an EMBL/GenBank/DDBJ whole genome shotgun (WGS) entry which is preliminary data.</text>
</comment>
<feature type="non-terminal residue" evidence="4">
    <location>
        <position position="549"/>
    </location>
</feature>
<protein>
    <recommendedName>
        <fullName evidence="3">Protein kinase domain-containing protein</fullName>
    </recommendedName>
</protein>